<gene>
    <name evidence="1" type="ORF">KS4_23060</name>
</gene>
<reference evidence="1 2" key="1">
    <citation type="submission" date="2019-02" db="EMBL/GenBank/DDBJ databases">
        <title>Deep-cultivation of Planctomycetes and their phenomic and genomic characterization uncovers novel biology.</title>
        <authorList>
            <person name="Wiegand S."/>
            <person name="Jogler M."/>
            <person name="Boedeker C."/>
            <person name="Pinto D."/>
            <person name="Vollmers J."/>
            <person name="Rivas-Marin E."/>
            <person name="Kohn T."/>
            <person name="Peeters S.H."/>
            <person name="Heuer A."/>
            <person name="Rast P."/>
            <person name="Oberbeckmann S."/>
            <person name="Bunk B."/>
            <person name="Jeske O."/>
            <person name="Meyerdierks A."/>
            <person name="Storesund J.E."/>
            <person name="Kallscheuer N."/>
            <person name="Luecker S."/>
            <person name="Lage O.M."/>
            <person name="Pohl T."/>
            <person name="Merkel B.J."/>
            <person name="Hornburger P."/>
            <person name="Mueller R.-W."/>
            <person name="Bruemmer F."/>
            <person name="Labrenz M."/>
            <person name="Spormann A.M."/>
            <person name="Op den Camp H."/>
            <person name="Overmann J."/>
            <person name="Amann R."/>
            <person name="Jetten M.S.M."/>
            <person name="Mascher T."/>
            <person name="Medema M.H."/>
            <person name="Devos D.P."/>
            <person name="Kaster A.-K."/>
            <person name="Ovreas L."/>
            <person name="Rohde M."/>
            <person name="Galperin M.Y."/>
            <person name="Jogler C."/>
        </authorList>
    </citation>
    <scope>NUCLEOTIDE SEQUENCE [LARGE SCALE GENOMIC DNA]</scope>
    <source>
        <strain evidence="1 2">KS4</strain>
    </source>
</reference>
<dbReference type="EMBL" id="CP036425">
    <property type="protein sequence ID" value="QDU34241.1"/>
    <property type="molecule type" value="Genomic_DNA"/>
</dbReference>
<evidence type="ECO:0000313" key="1">
    <source>
        <dbReference type="EMBL" id="QDU34241.1"/>
    </source>
</evidence>
<organism evidence="1 2">
    <name type="scientific">Poriferisphaera corsica</name>
    <dbReference type="NCBI Taxonomy" id="2528020"/>
    <lineage>
        <taxon>Bacteria</taxon>
        <taxon>Pseudomonadati</taxon>
        <taxon>Planctomycetota</taxon>
        <taxon>Phycisphaerae</taxon>
        <taxon>Phycisphaerales</taxon>
        <taxon>Phycisphaeraceae</taxon>
        <taxon>Poriferisphaera</taxon>
    </lineage>
</organism>
<dbReference type="Proteomes" id="UP000317369">
    <property type="component" value="Chromosome"/>
</dbReference>
<dbReference type="KEGG" id="pcor:KS4_23060"/>
<sequence>MEKTLVSIAWLVGMFLGVGVYGQEGTVGIEGHAGHGMVEKEGGGEVIVKTRDGMRLIPDQLNDVVFTLTDGEGKPMDVGEFEVVHEQPVHVMLLDPNYSDYHHVHPEYLGDGKYGFKFTPESDCGYRMWVDVKPIDGGQRFIQEELASGLDCNVAIDEYVNHEVEVDGYTFKLKFDGPVVEGKEVMAEVDVSRDGGAMRELEPVMGAFAHMMGFYGDYETIAHTHPMGEEPKSIGERGGPMLKFHLQPEEAGYLRLYVQVRIDGEDVYAPFGVWVAPGLESASASG</sequence>
<dbReference type="OrthoDB" id="128043at2"/>
<name>A0A517YVI4_9BACT</name>
<evidence type="ECO:0000313" key="2">
    <source>
        <dbReference type="Proteomes" id="UP000317369"/>
    </source>
</evidence>
<proteinExistence type="predicted"/>
<dbReference type="AlphaFoldDB" id="A0A517YVI4"/>
<accession>A0A517YVI4</accession>
<protein>
    <submittedName>
        <fullName evidence="1">Uncharacterized protein</fullName>
    </submittedName>
</protein>
<keyword evidence="2" id="KW-1185">Reference proteome</keyword>
<dbReference type="RefSeq" id="WP_145077926.1">
    <property type="nucleotide sequence ID" value="NZ_CP036425.1"/>
</dbReference>